<dbReference type="OrthoDB" id="331699at2759"/>
<dbReference type="PROSITE" id="PS51770">
    <property type="entry name" value="HOTDOG_ACOT"/>
    <property type="match status" value="1"/>
</dbReference>
<evidence type="ECO:0000259" key="6">
    <source>
        <dbReference type="PROSITE" id="PS51770"/>
    </source>
</evidence>
<feature type="compositionally biased region" description="Polar residues" evidence="5">
    <location>
        <begin position="26"/>
        <end position="42"/>
    </location>
</feature>
<evidence type="ECO:0000256" key="5">
    <source>
        <dbReference type="SAM" id="MobiDB-lite"/>
    </source>
</evidence>
<evidence type="ECO:0000256" key="1">
    <source>
        <dbReference type="ARBA" id="ARBA00010458"/>
    </source>
</evidence>
<dbReference type="Proteomes" id="UP000308199">
    <property type="component" value="Unassembled WGS sequence"/>
</dbReference>
<dbReference type="GO" id="GO:0005739">
    <property type="term" value="C:mitochondrion"/>
    <property type="evidence" value="ECO:0007669"/>
    <property type="project" value="TreeGrafter"/>
</dbReference>
<keyword evidence="2" id="KW-0677">Repeat</keyword>
<gene>
    <name evidence="7" type="ORF">EW145_g3509</name>
</gene>
<reference evidence="7 8" key="1">
    <citation type="submission" date="2019-02" db="EMBL/GenBank/DDBJ databases">
        <title>Genome sequencing of the rare red list fungi Phellinidium pouzarii.</title>
        <authorList>
            <person name="Buettner E."/>
            <person name="Kellner H."/>
        </authorList>
    </citation>
    <scope>NUCLEOTIDE SEQUENCE [LARGE SCALE GENOMIC DNA]</scope>
    <source>
        <strain evidence="7 8">DSM 108285</strain>
    </source>
</reference>
<name>A0A4S4L8D3_9AGAM</name>
<evidence type="ECO:0000256" key="2">
    <source>
        <dbReference type="ARBA" id="ARBA00022737"/>
    </source>
</evidence>
<dbReference type="Gene3D" id="3.10.129.10">
    <property type="entry name" value="Hotdog Thioesterase"/>
    <property type="match status" value="3"/>
</dbReference>
<dbReference type="CDD" id="cd03442">
    <property type="entry name" value="BFIT_BACH"/>
    <property type="match status" value="2"/>
</dbReference>
<dbReference type="GO" id="GO:0006637">
    <property type="term" value="P:acyl-CoA metabolic process"/>
    <property type="evidence" value="ECO:0007669"/>
    <property type="project" value="TreeGrafter"/>
</dbReference>
<sequence length="476" mass="53905">MLRKSLLPFNASKVRLSRHFSNSCARSSLQSSVTKGDSTEAQVETHDVTTIDKLLKDVRSRSNPAYRSIMPMRSNRPWSQTLLKSSLDTAEKEAESRGLPTNASELPPRHMHDSYSQIDLPFASSPELLEQYVNAWGGIRTGKLMEHLDSLAGSIAYKHILDMLSTLHPVRDVRVSGHVIYTGRSSMEIAVKMEALEENDVDRTVMLGRFSMVCRDARTHKARVVNPLIASTPEEKALVAIGESHKSRKTLVAQQSLSRVPPSYEEAQALHDVYLSGLQQAKETTTSDSHEKVWMSDTKLEKTMLMFPQERNVHQKVFGGYLMRLAYEVRSSSFLFPISVISSTRIHNLHPQLGFTTAALFSRRRHLRFLSLDGIWFERPVEIGSILRLTAQVTHTSDKEFLAVVNVSVQARIIDVKTGTEKHTNDFKFTWGETEPGGEPLRRMVVPQTYTESMAWIEGKRALEYGEQIRSLRKPW</sequence>
<evidence type="ECO:0000313" key="7">
    <source>
        <dbReference type="EMBL" id="THH07251.1"/>
    </source>
</evidence>
<keyword evidence="4" id="KW-0809">Transit peptide</keyword>
<dbReference type="EMBL" id="SGPK01000152">
    <property type="protein sequence ID" value="THH07251.1"/>
    <property type="molecule type" value="Genomic_DNA"/>
</dbReference>
<comment type="similarity">
    <text evidence="1">Belongs to the acyl coenzyme A hydrolase family.</text>
</comment>
<evidence type="ECO:0000256" key="4">
    <source>
        <dbReference type="ARBA" id="ARBA00022946"/>
    </source>
</evidence>
<organism evidence="7 8">
    <name type="scientific">Phellinidium pouzarii</name>
    <dbReference type="NCBI Taxonomy" id="167371"/>
    <lineage>
        <taxon>Eukaryota</taxon>
        <taxon>Fungi</taxon>
        <taxon>Dikarya</taxon>
        <taxon>Basidiomycota</taxon>
        <taxon>Agaricomycotina</taxon>
        <taxon>Agaricomycetes</taxon>
        <taxon>Hymenochaetales</taxon>
        <taxon>Hymenochaetaceae</taxon>
        <taxon>Phellinidium</taxon>
    </lineage>
</organism>
<dbReference type="InterPro" id="IPR033120">
    <property type="entry name" value="HOTDOG_ACOT"/>
</dbReference>
<evidence type="ECO:0000313" key="8">
    <source>
        <dbReference type="Proteomes" id="UP000308199"/>
    </source>
</evidence>
<keyword evidence="3" id="KW-0378">Hydrolase</keyword>
<proteinExistence type="inferred from homology"/>
<accession>A0A4S4L8D3</accession>
<dbReference type="PANTHER" id="PTHR12655:SF0">
    <property type="entry name" value="ACYL-COENZYME A THIOESTERASE 9, MITOCHONDRIAL"/>
    <property type="match status" value="1"/>
</dbReference>
<dbReference type="PANTHER" id="PTHR12655">
    <property type="entry name" value="ACYL-COA THIOESTERASE"/>
    <property type="match status" value="1"/>
</dbReference>
<comment type="caution">
    <text evidence="7">The sequence shown here is derived from an EMBL/GenBank/DDBJ whole genome shotgun (WGS) entry which is preliminary data.</text>
</comment>
<evidence type="ECO:0000256" key="3">
    <source>
        <dbReference type="ARBA" id="ARBA00022801"/>
    </source>
</evidence>
<protein>
    <recommendedName>
        <fullName evidence="6">HotDog ACOT-type domain-containing protein</fullName>
    </recommendedName>
</protein>
<feature type="region of interest" description="Disordered" evidence="5">
    <location>
        <begin position="26"/>
        <end position="45"/>
    </location>
</feature>
<feature type="domain" description="HotDog ACOT-type" evidence="6">
    <location>
        <begin position="296"/>
        <end position="437"/>
    </location>
</feature>
<dbReference type="InterPro" id="IPR029069">
    <property type="entry name" value="HotDog_dom_sf"/>
</dbReference>
<dbReference type="GO" id="GO:0047617">
    <property type="term" value="F:fatty acyl-CoA hydrolase activity"/>
    <property type="evidence" value="ECO:0007669"/>
    <property type="project" value="TreeGrafter"/>
</dbReference>
<dbReference type="SUPFAM" id="SSF54637">
    <property type="entry name" value="Thioesterase/thiol ester dehydrase-isomerase"/>
    <property type="match status" value="2"/>
</dbReference>
<keyword evidence="8" id="KW-1185">Reference proteome</keyword>
<feature type="region of interest" description="Disordered" evidence="5">
    <location>
        <begin position="86"/>
        <end position="110"/>
    </location>
</feature>
<dbReference type="AlphaFoldDB" id="A0A4S4L8D3"/>